<dbReference type="GeneTree" id="ENSGT00940000162385"/>
<name>A0A286XYA4_CAVPO</name>
<comment type="similarity">
    <text evidence="3 10">Belongs to the beta-defensin family.</text>
</comment>
<comment type="function">
    <text evidence="1 10">Has antibacterial activity.</text>
</comment>
<keyword evidence="5 10" id="KW-0929">Antimicrobial</keyword>
<dbReference type="STRING" id="10141.ENSCPOP00000030308"/>
<evidence type="ECO:0000256" key="5">
    <source>
        <dbReference type="ARBA" id="ARBA00022529"/>
    </source>
</evidence>
<feature type="domain" description="Beta-defensin" evidence="11">
    <location>
        <begin position="24"/>
        <end position="53"/>
    </location>
</feature>
<dbReference type="EMBL" id="AAKN02012513">
    <property type="status" value="NOT_ANNOTATED_CDS"/>
    <property type="molecule type" value="Genomic_DNA"/>
</dbReference>
<keyword evidence="8 10" id="KW-0044">Antibiotic</keyword>
<dbReference type="InterPro" id="IPR050544">
    <property type="entry name" value="Beta-defensin"/>
</dbReference>
<keyword evidence="6 10" id="KW-0732">Signal</keyword>
<evidence type="ECO:0000256" key="10">
    <source>
        <dbReference type="RuleBase" id="RU231113"/>
    </source>
</evidence>
<dbReference type="Proteomes" id="UP000005447">
    <property type="component" value="Unassembled WGS sequence"/>
</dbReference>
<dbReference type="VEuPathDB" id="HostDB:ENSCPOG00000034794"/>
<reference evidence="12" key="3">
    <citation type="submission" date="2025-09" db="UniProtKB">
        <authorList>
            <consortium name="Ensembl"/>
        </authorList>
    </citation>
    <scope>IDENTIFICATION</scope>
    <source>
        <strain evidence="12">2N</strain>
    </source>
</reference>
<dbReference type="PANTHER" id="PTHR15001:SF3">
    <property type="entry name" value="BETA-DEFENSIN 123"/>
    <property type="match status" value="1"/>
</dbReference>
<sequence>MKLLVLTLAMLLLTAHLTPGDAQKCWNLLGKCRHRCTKKEGVYVYCTNGKMCCVKPKYQPKQKPRWLF</sequence>
<dbReference type="AlphaFoldDB" id="A0A286XYA4"/>
<dbReference type="OrthoDB" id="9827959at2759"/>
<feature type="signal peptide" evidence="10">
    <location>
        <begin position="1"/>
        <end position="22"/>
    </location>
</feature>
<protein>
    <recommendedName>
        <fullName evidence="10">Beta-defensin</fullName>
    </recommendedName>
</protein>
<evidence type="ECO:0000256" key="4">
    <source>
        <dbReference type="ARBA" id="ARBA00022525"/>
    </source>
</evidence>
<evidence type="ECO:0000256" key="9">
    <source>
        <dbReference type="ARBA" id="ARBA00023157"/>
    </source>
</evidence>
<gene>
    <name evidence="12" type="primary">DEFB123</name>
</gene>
<dbReference type="Ensembl" id="ENSCPOT00000044701.1">
    <property type="protein sequence ID" value="ENSCPOP00000030308.1"/>
    <property type="gene ID" value="ENSCPOG00000034794.1"/>
</dbReference>
<dbReference type="InParanoid" id="A0A286XYA4"/>
<evidence type="ECO:0000256" key="2">
    <source>
        <dbReference type="ARBA" id="ARBA00004613"/>
    </source>
</evidence>
<dbReference type="GeneID" id="100721005"/>
<dbReference type="RefSeq" id="XP_003476756.1">
    <property type="nucleotide sequence ID" value="XM_003476708.4"/>
</dbReference>
<feature type="chain" id="PRO_5011329617" description="Beta-defensin" evidence="10">
    <location>
        <begin position="23"/>
        <end position="68"/>
    </location>
</feature>
<comment type="subcellular location">
    <subcellularLocation>
        <location evidence="2 10">Secreted</location>
    </subcellularLocation>
</comment>
<accession>A0A286XYA4</accession>
<organism evidence="12 13">
    <name type="scientific">Cavia porcellus</name>
    <name type="common">Guinea pig</name>
    <dbReference type="NCBI Taxonomy" id="10141"/>
    <lineage>
        <taxon>Eukaryota</taxon>
        <taxon>Metazoa</taxon>
        <taxon>Chordata</taxon>
        <taxon>Craniata</taxon>
        <taxon>Vertebrata</taxon>
        <taxon>Euteleostomi</taxon>
        <taxon>Mammalia</taxon>
        <taxon>Eutheria</taxon>
        <taxon>Euarchontoglires</taxon>
        <taxon>Glires</taxon>
        <taxon>Rodentia</taxon>
        <taxon>Hystricomorpha</taxon>
        <taxon>Caviidae</taxon>
        <taxon>Cavia</taxon>
    </lineage>
</organism>
<evidence type="ECO:0000256" key="8">
    <source>
        <dbReference type="ARBA" id="ARBA00023022"/>
    </source>
</evidence>
<keyword evidence="7 10" id="KW-0211">Defensin</keyword>
<evidence type="ECO:0000256" key="6">
    <source>
        <dbReference type="ARBA" id="ARBA00022729"/>
    </source>
</evidence>
<dbReference type="PANTHER" id="PTHR15001">
    <property type="entry name" value="BETA-DEFENSIN 123-RELATED"/>
    <property type="match status" value="1"/>
</dbReference>
<proteinExistence type="inferred from homology"/>
<dbReference type="KEGG" id="cpoc:100721005"/>
<dbReference type="GO" id="GO:0045087">
    <property type="term" value="P:innate immune response"/>
    <property type="evidence" value="ECO:0007669"/>
    <property type="project" value="InterPro"/>
</dbReference>
<dbReference type="eggNOG" id="ENOG502TIGY">
    <property type="taxonomic scope" value="Eukaryota"/>
</dbReference>
<keyword evidence="9" id="KW-1015">Disulfide bond</keyword>
<keyword evidence="4 10" id="KW-0964">Secreted</keyword>
<reference evidence="12" key="2">
    <citation type="submission" date="2025-08" db="UniProtKB">
        <authorList>
            <consortium name="Ensembl"/>
        </authorList>
    </citation>
    <scope>IDENTIFICATION</scope>
    <source>
        <strain evidence="12">2N</strain>
    </source>
</reference>
<evidence type="ECO:0000259" key="11">
    <source>
        <dbReference type="Pfam" id="PF13841"/>
    </source>
</evidence>
<dbReference type="GO" id="GO:0042742">
    <property type="term" value="P:defense response to bacterium"/>
    <property type="evidence" value="ECO:0007669"/>
    <property type="project" value="UniProtKB-UniRule"/>
</dbReference>
<evidence type="ECO:0000256" key="1">
    <source>
        <dbReference type="ARBA" id="ARBA00002878"/>
    </source>
</evidence>
<reference evidence="13" key="1">
    <citation type="journal article" date="2011" name="Nature">
        <title>A high-resolution map of human evolutionary constraint using 29 mammals.</title>
        <authorList>
            <person name="Lindblad-Toh K."/>
            <person name="Garber M."/>
            <person name="Zuk O."/>
            <person name="Lin M.F."/>
            <person name="Parker B.J."/>
            <person name="Washietl S."/>
            <person name="Kheradpour P."/>
            <person name="Ernst J."/>
            <person name="Jordan G."/>
            <person name="Mauceli E."/>
            <person name="Ward L.D."/>
            <person name="Lowe C.B."/>
            <person name="Holloway A.K."/>
            <person name="Clamp M."/>
            <person name="Gnerre S."/>
            <person name="Alfoldi J."/>
            <person name="Beal K."/>
            <person name="Chang J."/>
            <person name="Clawson H."/>
            <person name="Cuff J."/>
            <person name="Di Palma F."/>
            <person name="Fitzgerald S."/>
            <person name="Flicek P."/>
            <person name="Guttman M."/>
            <person name="Hubisz M.J."/>
            <person name="Jaffe D.B."/>
            <person name="Jungreis I."/>
            <person name="Kent W.J."/>
            <person name="Kostka D."/>
            <person name="Lara M."/>
            <person name="Martins A.L."/>
            <person name="Massingham T."/>
            <person name="Moltke I."/>
            <person name="Raney B.J."/>
            <person name="Rasmussen M.D."/>
            <person name="Robinson J."/>
            <person name="Stark A."/>
            <person name="Vilella A.J."/>
            <person name="Wen J."/>
            <person name="Xie X."/>
            <person name="Zody M.C."/>
            <person name="Baldwin J."/>
            <person name="Bloom T."/>
            <person name="Chin C.W."/>
            <person name="Heiman D."/>
            <person name="Nicol R."/>
            <person name="Nusbaum C."/>
            <person name="Young S."/>
            <person name="Wilkinson J."/>
            <person name="Worley K.C."/>
            <person name="Kovar C.L."/>
            <person name="Muzny D.M."/>
            <person name="Gibbs R.A."/>
            <person name="Cree A."/>
            <person name="Dihn H.H."/>
            <person name="Fowler G."/>
            <person name="Jhangiani S."/>
            <person name="Joshi V."/>
            <person name="Lee S."/>
            <person name="Lewis L.R."/>
            <person name="Nazareth L.V."/>
            <person name="Okwuonu G."/>
            <person name="Santibanez J."/>
            <person name="Warren W.C."/>
            <person name="Mardis E.R."/>
            <person name="Weinstock G.M."/>
            <person name="Wilson R.K."/>
            <person name="Delehaunty K."/>
            <person name="Dooling D."/>
            <person name="Fronik C."/>
            <person name="Fulton L."/>
            <person name="Fulton B."/>
            <person name="Graves T."/>
            <person name="Minx P."/>
            <person name="Sodergren E."/>
            <person name="Birney E."/>
            <person name="Margulies E.H."/>
            <person name="Herrero J."/>
            <person name="Green E.D."/>
            <person name="Haussler D."/>
            <person name="Siepel A."/>
            <person name="Goldman N."/>
            <person name="Pollard K.S."/>
            <person name="Pedersen J.S."/>
            <person name="Lander E.S."/>
            <person name="Kellis M."/>
        </authorList>
    </citation>
    <scope>NUCLEOTIDE SEQUENCE [LARGE SCALE GENOMIC DNA]</scope>
    <source>
        <strain evidence="13">2N</strain>
    </source>
</reference>
<evidence type="ECO:0000256" key="7">
    <source>
        <dbReference type="ARBA" id="ARBA00022940"/>
    </source>
</evidence>
<keyword evidence="13" id="KW-1185">Reference proteome</keyword>
<dbReference type="GO" id="GO:0005576">
    <property type="term" value="C:extracellular region"/>
    <property type="evidence" value="ECO:0007669"/>
    <property type="project" value="UniProtKB-SubCell"/>
</dbReference>
<dbReference type="Bgee" id="ENSCPOG00000034794">
    <property type="expression patterns" value="Expressed in ovary and 7 other cell types or tissues"/>
</dbReference>
<dbReference type="Gene3D" id="3.10.360.10">
    <property type="entry name" value="Antimicrobial Peptide, Beta-defensin 2, Chain A"/>
    <property type="match status" value="1"/>
</dbReference>
<dbReference type="CTD" id="245936"/>
<evidence type="ECO:0000256" key="3">
    <source>
        <dbReference type="ARBA" id="ARBA00007371"/>
    </source>
</evidence>
<dbReference type="Pfam" id="PF13841">
    <property type="entry name" value="Defensin_beta_2"/>
    <property type="match status" value="1"/>
</dbReference>
<evidence type="ECO:0000313" key="12">
    <source>
        <dbReference type="Ensembl" id="ENSCPOP00000030308.1"/>
    </source>
</evidence>
<dbReference type="FunCoup" id="A0A286XYA4">
    <property type="interactions" value="1"/>
</dbReference>
<dbReference type="InterPro" id="IPR025933">
    <property type="entry name" value="Beta_defensin_dom"/>
</dbReference>
<dbReference type="OMA" id="RCWNLHG"/>
<evidence type="ECO:0000313" key="13">
    <source>
        <dbReference type="Proteomes" id="UP000005447"/>
    </source>
</evidence>